<dbReference type="SUPFAM" id="SSF55729">
    <property type="entry name" value="Acyl-CoA N-acyltransferases (Nat)"/>
    <property type="match status" value="1"/>
</dbReference>
<dbReference type="PANTHER" id="PTHR20905">
    <property type="entry name" value="N-ACETYLTRANSFERASE-RELATED"/>
    <property type="match status" value="1"/>
</dbReference>
<sequence length="251" mass="28137">MSPTKARVWETNIDESIIYVSLTGDRLDEAIEVLNEAFFKHENVCKAIGLPNNPEAIKECDEMVRDTAKQGVSVIAIHKDTNKIVGVSLNKIQHKNTASNEYNKMFIEKAKYKETKTVLEFMAHWEDSVDPFTPNNADCLMELVFLGVLPEFSGKGIGYTLSAVSLRLATKLFKGENVKTSLDGTELPLEPRPQVMTSLFTTVKTQKIGKKLNFDILATVSYKSLFYEGKSYASIIGNETELISIECKRLE</sequence>
<dbReference type="Proteomes" id="UP001566132">
    <property type="component" value="Unassembled WGS sequence"/>
</dbReference>
<accession>A0ABD1ELA1</accession>
<evidence type="ECO:0000313" key="1">
    <source>
        <dbReference type="EMBL" id="KAL1497082.1"/>
    </source>
</evidence>
<evidence type="ECO:0008006" key="3">
    <source>
        <dbReference type="Google" id="ProtNLM"/>
    </source>
</evidence>
<evidence type="ECO:0000313" key="2">
    <source>
        <dbReference type="Proteomes" id="UP001566132"/>
    </source>
</evidence>
<proteinExistence type="predicted"/>
<reference evidence="1 2" key="1">
    <citation type="submission" date="2024-05" db="EMBL/GenBank/DDBJ databases">
        <title>Genetic variation in Jamaican populations of the coffee berry borer (Hypothenemus hampei).</title>
        <authorList>
            <person name="Errbii M."/>
            <person name="Myrie A."/>
        </authorList>
    </citation>
    <scope>NUCLEOTIDE SEQUENCE [LARGE SCALE GENOMIC DNA]</scope>
    <source>
        <strain evidence="1">JA-Hopewell-2020-01-JO</strain>
        <tissue evidence="1">Whole body</tissue>
    </source>
</reference>
<dbReference type="EMBL" id="JBDJPC010000006">
    <property type="protein sequence ID" value="KAL1497082.1"/>
    <property type="molecule type" value="Genomic_DNA"/>
</dbReference>
<gene>
    <name evidence="1" type="ORF">ABEB36_008101</name>
</gene>
<dbReference type="InterPro" id="IPR016181">
    <property type="entry name" value="Acyl_CoA_acyltransferase"/>
</dbReference>
<dbReference type="PANTHER" id="PTHR20905:SF28">
    <property type="entry name" value="GH28833P-RELATED"/>
    <property type="match status" value="1"/>
</dbReference>
<comment type="caution">
    <text evidence="1">The sequence shown here is derived from an EMBL/GenBank/DDBJ whole genome shotgun (WGS) entry which is preliminary data.</text>
</comment>
<name>A0ABD1ELA1_HYPHA</name>
<organism evidence="1 2">
    <name type="scientific">Hypothenemus hampei</name>
    <name type="common">Coffee berry borer</name>
    <dbReference type="NCBI Taxonomy" id="57062"/>
    <lineage>
        <taxon>Eukaryota</taxon>
        <taxon>Metazoa</taxon>
        <taxon>Ecdysozoa</taxon>
        <taxon>Arthropoda</taxon>
        <taxon>Hexapoda</taxon>
        <taxon>Insecta</taxon>
        <taxon>Pterygota</taxon>
        <taxon>Neoptera</taxon>
        <taxon>Endopterygota</taxon>
        <taxon>Coleoptera</taxon>
        <taxon>Polyphaga</taxon>
        <taxon>Cucujiformia</taxon>
        <taxon>Curculionidae</taxon>
        <taxon>Scolytinae</taxon>
        <taxon>Hypothenemus</taxon>
    </lineage>
</organism>
<dbReference type="Gene3D" id="3.40.630.30">
    <property type="match status" value="1"/>
</dbReference>
<protein>
    <recommendedName>
        <fullName evidence="3">N-acetyltransferase domain-containing protein</fullName>
    </recommendedName>
</protein>
<dbReference type="AlphaFoldDB" id="A0ABD1ELA1"/>
<keyword evidence="2" id="KW-1185">Reference proteome</keyword>